<keyword evidence="6" id="KW-0472">Membrane</keyword>
<protein>
    <recommendedName>
        <fullName evidence="9">Glutaredoxin</fullName>
    </recommendedName>
</protein>
<evidence type="ECO:0000256" key="1">
    <source>
        <dbReference type="ARBA" id="ARBA00004496"/>
    </source>
</evidence>
<evidence type="ECO:0000256" key="5">
    <source>
        <dbReference type="SAM" id="MobiDB-lite"/>
    </source>
</evidence>
<evidence type="ECO:0008006" key="9">
    <source>
        <dbReference type="Google" id="ProtNLM"/>
    </source>
</evidence>
<name>A0AAV9KCP2_9SOLN</name>
<keyword evidence="4" id="KW-0676">Redox-active center</keyword>
<sequence>MTLIYYFLLVTALYISSFLAFLFHIIISPPFDNTMSHRNFFPTSSGGSFAAATRGSSRSTSNQSTRKMRKTRIAKMVADNVVVIVAVHGCFMCVTVNSLVQRLGVNPKMVMVEEEEKTATLVKLSKIEDGIGGPWELPAVYVGGKLLGGVDKVIEAHLKGELVPMLRAAGV</sequence>
<dbReference type="SUPFAM" id="SSF52833">
    <property type="entry name" value="Thioredoxin-like"/>
    <property type="match status" value="1"/>
</dbReference>
<comment type="caution">
    <text evidence="7">The sequence shown here is derived from an EMBL/GenBank/DDBJ whole genome shotgun (WGS) entry which is preliminary data.</text>
</comment>
<dbReference type="Proteomes" id="UP001311915">
    <property type="component" value="Unassembled WGS sequence"/>
</dbReference>
<dbReference type="InterPro" id="IPR036249">
    <property type="entry name" value="Thioredoxin-like_sf"/>
</dbReference>
<reference evidence="7 8" key="1">
    <citation type="submission" date="2023-10" db="EMBL/GenBank/DDBJ databases">
        <title>Genome-Wide Identification Analysis in wild type Solanum Pinnatisectum Reveals Some Genes Defensing Phytophthora Infestans.</title>
        <authorList>
            <person name="Sun C."/>
        </authorList>
    </citation>
    <scope>NUCLEOTIDE SEQUENCE [LARGE SCALE GENOMIC DNA]</scope>
    <source>
        <strain evidence="7">LQN</strain>
        <tissue evidence="7">Leaf</tissue>
    </source>
</reference>
<feature type="region of interest" description="Disordered" evidence="5">
    <location>
        <begin position="46"/>
        <end position="66"/>
    </location>
</feature>
<proteinExistence type="inferred from homology"/>
<feature type="transmembrane region" description="Helical" evidence="6">
    <location>
        <begin position="76"/>
        <end position="100"/>
    </location>
</feature>
<evidence type="ECO:0000256" key="6">
    <source>
        <dbReference type="SAM" id="Phobius"/>
    </source>
</evidence>
<keyword evidence="6" id="KW-1133">Transmembrane helix</keyword>
<dbReference type="GO" id="GO:0005737">
    <property type="term" value="C:cytoplasm"/>
    <property type="evidence" value="ECO:0007669"/>
    <property type="project" value="UniProtKB-SubCell"/>
</dbReference>
<evidence type="ECO:0000313" key="8">
    <source>
        <dbReference type="Proteomes" id="UP001311915"/>
    </source>
</evidence>
<keyword evidence="3" id="KW-0963">Cytoplasm</keyword>
<dbReference type="PROSITE" id="PS51354">
    <property type="entry name" value="GLUTAREDOXIN_2"/>
    <property type="match status" value="1"/>
</dbReference>
<dbReference type="PANTHER" id="PTHR10168">
    <property type="entry name" value="GLUTAREDOXIN"/>
    <property type="match status" value="1"/>
</dbReference>
<dbReference type="Gene3D" id="3.40.30.10">
    <property type="entry name" value="Glutaredoxin"/>
    <property type="match status" value="1"/>
</dbReference>
<evidence type="ECO:0000313" key="7">
    <source>
        <dbReference type="EMBL" id="KAK4711127.1"/>
    </source>
</evidence>
<organism evidence="7 8">
    <name type="scientific">Solanum pinnatisectum</name>
    <name type="common">tansyleaf nightshade</name>
    <dbReference type="NCBI Taxonomy" id="50273"/>
    <lineage>
        <taxon>Eukaryota</taxon>
        <taxon>Viridiplantae</taxon>
        <taxon>Streptophyta</taxon>
        <taxon>Embryophyta</taxon>
        <taxon>Tracheophyta</taxon>
        <taxon>Spermatophyta</taxon>
        <taxon>Magnoliopsida</taxon>
        <taxon>eudicotyledons</taxon>
        <taxon>Gunneridae</taxon>
        <taxon>Pentapetalae</taxon>
        <taxon>asterids</taxon>
        <taxon>lamiids</taxon>
        <taxon>Solanales</taxon>
        <taxon>Solanaceae</taxon>
        <taxon>Solanoideae</taxon>
        <taxon>Solaneae</taxon>
        <taxon>Solanum</taxon>
    </lineage>
</organism>
<evidence type="ECO:0000256" key="3">
    <source>
        <dbReference type="ARBA" id="ARBA00022490"/>
    </source>
</evidence>
<feature type="compositionally biased region" description="Low complexity" evidence="5">
    <location>
        <begin position="46"/>
        <end position="61"/>
    </location>
</feature>
<comment type="subcellular location">
    <subcellularLocation>
        <location evidence="1">Cytoplasm</location>
    </subcellularLocation>
</comment>
<dbReference type="InterPro" id="IPR011905">
    <property type="entry name" value="GlrX-like_pln_2"/>
</dbReference>
<comment type="similarity">
    <text evidence="2">Belongs to the glutaredoxin family. CC-type subfamily.</text>
</comment>
<dbReference type="EMBL" id="JAWPEI010000011">
    <property type="protein sequence ID" value="KAK4711127.1"/>
    <property type="molecule type" value="Genomic_DNA"/>
</dbReference>
<dbReference type="AlphaFoldDB" id="A0AAV9KCP2"/>
<accession>A0AAV9KCP2</accession>
<gene>
    <name evidence="7" type="ORF">R3W88_005640</name>
</gene>
<keyword evidence="8" id="KW-1185">Reference proteome</keyword>
<keyword evidence="6" id="KW-0812">Transmembrane</keyword>
<feature type="transmembrane region" description="Helical" evidence="6">
    <location>
        <begin position="6"/>
        <end position="27"/>
    </location>
</feature>
<evidence type="ECO:0000256" key="4">
    <source>
        <dbReference type="ARBA" id="ARBA00023284"/>
    </source>
</evidence>
<evidence type="ECO:0000256" key="2">
    <source>
        <dbReference type="ARBA" id="ARBA00007568"/>
    </source>
</evidence>